<feature type="transmembrane region" description="Helical" evidence="2">
    <location>
        <begin position="218"/>
        <end position="240"/>
    </location>
</feature>
<evidence type="ECO:0000256" key="2">
    <source>
        <dbReference type="SAM" id="Phobius"/>
    </source>
</evidence>
<evidence type="ECO:0000313" key="4">
    <source>
        <dbReference type="Proteomes" id="UP001551695"/>
    </source>
</evidence>
<dbReference type="RefSeq" id="WP_357786359.1">
    <property type="nucleotide sequence ID" value="NZ_JBFAKC010000010.1"/>
</dbReference>
<feature type="transmembrane region" description="Helical" evidence="2">
    <location>
        <begin position="32"/>
        <end position="53"/>
    </location>
</feature>
<feature type="transmembrane region" description="Helical" evidence="2">
    <location>
        <begin position="352"/>
        <end position="374"/>
    </location>
</feature>
<feature type="transmembrane region" description="Helical" evidence="2">
    <location>
        <begin position="252"/>
        <end position="268"/>
    </location>
</feature>
<dbReference type="EMBL" id="JBFAKC010000010">
    <property type="protein sequence ID" value="MEV0710455.1"/>
    <property type="molecule type" value="Genomic_DNA"/>
</dbReference>
<keyword evidence="2" id="KW-1133">Transmembrane helix</keyword>
<keyword evidence="4" id="KW-1185">Reference proteome</keyword>
<keyword evidence="2" id="KW-0812">Transmembrane</keyword>
<feature type="transmembrane region" description="Helical" evidence="2">
    <location>
        <begin position="328"/>
        <end position="346"/>
    </location>
</feature>
<sequence>MTDHSIVRPSIDSTARASASATDPAATRGDTLLAWALAAGAAVTGPAGGGQLILMSKPIGGVLDIPGAVVGYVVVTAALLGCLTALAVPRLVRHTAARAGAWSGIGAGAALILVAVASEPILFTAATLAAGALTGIAYTTGRTAFGALGANARTTRHALTWLGLLAAATLARLSYDDPMSGLMVAGVVAAGLGVLAIPLAMTPATATPGTGGTTAGPVLLGYAAAGLALGVSFTPALHLLLFRWEVVGVDQMPVVGAAAVAALVAVLLPLRQVSVALILVVAAGGSLLVALAPGPSTLAIGLAVTVAAAARAALELDRSTDPRAVRPTALAVCAGGLGAVAGLAVAEALGAIFGAGTALTLTVVPVLAIVAASVTSGSVTSGSVQTSKPRTQSAVPEGDHP</sequence>
<feature type="compositionally biased region" description="Low complexity" evidence="1">
    <location>
        <begin position="12"/>
        <end position="23"/>
    </location>
</feature>
<gene>
    <name evidence="3" type="ORF">AB0I48_23085</name>
</gene>
<dbReference type="Proteomes" id="UP001551695">
    <property type="component" value="Unassembled WGS sequence"/>
</dbReference>
<feature type="transmembrane region" description="Helical" evidence="2">
    <location>
        <begin position="65"/>
        <end position="88"/>
    </location>
</feature>
<feature type="transmembrane region" description="Helical" evidence="2">
    <location>
        <begin position="298"/>
        <end position="316"/>
    </location>
</feature>
<keyword evidence="2" id="KW-0472">Membrane</keyword>
<reference evidence="3 4" key="1">
    <citation type="submission" date="2024-06" db="EMBL/GenBank/DDBJ databases">
        <title>The Natural Products Discovery Center: Release of the First 8490 Sequenced Strains for Exploring Actinobacteria Biosynthetic Diversity.</title>
        <authorList>
            <person name="Kalkreuter E."/>
            <person name="Kautsar S.A."/>
            <person name="Yang D."/>
            <person name="Bader C.D."/>
            <person name="Teijaro C.N."/>
            <person name="Fluegel L."/>
            <person name="Davis C.M."/>
            <person name="Simpson J.R."/>
            <person name="Lauterbach L."/>
            <person name="Steele A.D."/>
            <person name="Gui C."/>
            <person name="Meng S."/>
            <person name="Li G."/>
            <person name="Viehrig K."/>
            <person name="Ye F."/>
            <person name="Su P."/>
            <person name="Kiefer A.F."/>
            <person name="Nichols A."/>
            <person name="Cepeda A.J."/>
            <person name="Yan W."/>
            <person name="Fan B."/>
            <person name="Jiang Y."/>
            <person name="Adhikari A."/>
            <person name="Zheng C.-J."/>
            <person name="Schuster L."/>
            <person name="Cowan T.M."/>
            <person name="Smanski M.J."/>
            <person name="Chevrette M.G."/>
            <person name="De Carvalho L.P.S."/>
            <person name="Shen B."/>
        </authorList>
    </citation>
    <scope>NUCLEOTIDE SEQUENCE [LARGE SCALE GENOMIC DNA]</scope>
    <source>
        <strain evidence="3 4">NPDC050403</strain>
    </source>
</reference>
<feature type="region of interest" description="Disordered" evidence="1">
    <location>
        <begin position="1"/>
        <end position="23"/>
    </location>
</feature>
<protein>
    <recommendedName>
        <fullName evidence="5">MFS transporter</fullName>
    </recommendedName>
</protein>
<proteinExistence type="predicted"/>
<feature type="transmembrane region" description="Helical" evidence="2">
    <location>
        <begin position="95"/>
        <end position="115"/>
    </location>
</feature>
<comment type="caution">
    <text evidence="3">The sequence shown here is derived from an EMBL/GenBank/DDBJ whole genome shotgun (WGS) entry which is preliminary data.</text>
</comment>
<name>A0ABV3FYE6_9NOCA</name>
<evidence type="ECO:0008006" key="5">
    <source>
        <dbReference type="Google" id="ProtNLM"/>
    </source>
</evidence>
<feature type="compositionally biased region" description="Polar residues" evidence="1">
    <location>
        <begin position="385"/>
        <end position="394"/>
    </location>
</feature>
<accession>A0ABV3FYE6</accession>
<evidence type="ECO:0000313" key="3">
    <source>
        <dbReference type="EMBL" id="MEV0710455.1"/>
    </source>
</evidence>
<feature type="transmembrane region" description="Helical" evidence="2">
    <location>
        <begin position="181"/>
        <end position="206"/>
    </location>
</feature>
<evidence type="ECO:0000256" key="1">
    <source>
        <dbReference type="SAM" id="MobiDB-lite"/>
    </source>
</evidence>
<feature type="region of interest" description="Disordered" evidence="1">
    <location>
        <begin position="379"/>
        <end position="401"/>
    </location>
</feature>
<organism evidence="3 4">
    <name type="scientific">Nocardia aurea</name>
    <dbReference type="NCBI Taxonomy" id="2144174"/>
    <lineage>
        <taxon>Bacteria</taxon>
        <taxon>Bacillati</taxon>
        <taxon>Actinomycetota</taxon>
        <taxon>Actinomycetes</taxon>
        <taxon>Mycobacteriales</taxon>
        <taxon>Nocardiaceae</taxon>
        <taxon>Nocardia</taxon>
    </lineage>
</organism>